<feature type="region of interest" description="Disordered" evidence="1">
    <location>
        <begin position="21"/>
        <end position="44"/>
    </location>
</feature>
<feature type="region of interest" description="Disordered" evidence="1">
    <location>
        <begin position="1369"/>
        <end position="1388"/>
    </location>
</feature>
<evidence type="ECO:0000256" key="2">
    <source>
        <dbReference type="SAM" id="Phobius"/>
    </source>
</evidence>
<proteinExistence type="predicted"/>
<keyword evidence="2" id="KW-0812">Transmembrane</keyword>
<reference evidence="3 4" key="1">
    <citation type="journal article" date="2010" name="BMC Genomics">
        <title>Genome analysis and comparative genomics of a Giardia intestinalis assemblage E isolate.</title>
        <authorList>
            <person name="Jerlstrom-Hultqvist J."/>
            <person name="Franzen O."/>
            <person name="Ankarklev J."/>
            <person name="Xu F."/>
            <person name="Nohynkova E."/>
            <person name="Andersson J.O."/>
            <person name="Svard S.G."/>
            <person name="Andersson B."/>
        </authorList>
    </citation>
    <scope>NUCLEOTIDE SEQUENCE [LARGE SCALE GENOMIC DNA]</scope>
    <source>
        <strain evidence="3 4">P15</strain>
    </source>
</reference>
<dbReference type="Proteomes" id="UP000008974">
    <property type="component" value="Unassembled WGS sequence"/>
</dbReference>
<keyword evidence="2" id="KW-0472">Membrane</keyword>
<feature type="region of interest" description="Disordered" evidence="1">
    <location>
        <begin position="990"/>
        <end position="1013"/>
    </location>
</feature>
<feature type="compositionally biased region" description="Low complexity" evidence="1">
    <location>
        <begin position="1369"/>
        <end position="1380"/>
    </location>
</feature>
<name>E1F1S4_GIAIA</name>
<organism evidence="3 4">
    <name type="scientific">Giardia intestinalis (strain P15)</name>
    <name type="common">Giardia lamblia</name>
    <dbReference type="NCBI Taxonomy" id="658858"/>
    <lineage>
        <taxon>Eukaryota</taxon>
        <taxon>Metamonada</taxon>
        <taxon>Diplomonadida</taxon>
        <taxon>Hexamitidae</taxon>
        <taxon>Giardiinae</taxon>
        <taxon>Giardia</taxon>
    </lineage>
</organism>
<keyword evidence="2" id="KW-1133">Transmembrane helix</keyword>
<evidence type="ECO:0000313" key="4">
    <source>
        <dbReference type="Proteomes" id="UP000008974"/>
    </source>
</evidence>
<feature type="transmembrane region" description="Helical" evidence="2">
    <location>
        <begin position="3684"/>
        <end position="3705"/>
    </location>
</feature>
<dbReference type="VEuPathDB" id="GiardiaDB:GLP15_4680"/>
<dbReference type="OMA" id="QYYANIN"/>
<feature type="transmembrane region" description="Helical" evidence="2">
    <location>
        <begin position="3984"/>
        <end position="4006"/>
    </location>
</feature>
<evidence type="ECO:0000256" key="1">
    <source>
        <dbReference type="SAM" id="MobiDB-lite"/>
    </source>
</evidence>
<comment type="caution">
    <text evidence="3">The sequence shown here is derived from an EMBL/GenBank/DDBJ whole genome shotgun (WGS) entry which is preliminary data.</text>
</comment>
<protein>
    <submittedName>
        <fullName evidence="3">Uncharacterized protein</fullName>
    </submittedName>
</protein>
<dbReference type="OrthoDB" id="10257016at2759"/>
<dbReference type="EMBL" id="ACVC01000125">
    <property type="protein sequence ID" value="EFO63621.1"/>
    <property type="molecule type" value="Genomic_DNA"/>
</dbReference>
<sequence>MAPIQVIKDFSTSLIRSPSAPLRSRLSTHHTSTRPRPLLLGSNNLSSREPGSLGILPSNSAASSISPNEHRAILARYQEPKKIDIGLQVCLPALPSACDSDGHDAQLVLIRNFDTPTVSSLSLCMPTTSARATVHMHCSDIHENIVPQVSIKFLVGTLESLDLRFNRASVNVYLIAKSNSATIIPETSFSALSDELAFYKTRLQKSKVFFHRETYSVPMSRLTLLPTRHLLGEEEYPVDYGTNPFLMPSSINEALFTVTNPFTRQSMEVVRNPLLDASSRASLQSKEALLHSSNVNFHGINRITSPYHDRHLMNAGQILSNMTPQAGVLSGSTSTLHDLSLSCSQDKTLGSIMDDFTLQRITIEKRAKNMFNSILKSRKQCRASSLPQKLSSIPIVTDSECSIDELFSAKDVVESELSNALANDFVKAIIPEPQENFYTICNWETSKADSSYDITLDNGYLQHPVFFRTLRRINSMAQTMGISPGQLRQLQVDYLHEYKLHLTAVHNRYVAGVQKICLSTLPPAKDNWLMMAEDQRLQISTQFNILGLLRYAPVSLYSYYSRHSLTCIRNELDASDNLDHFYSALKAYYRPILIFALNRQLNSIANFTTIAVLRNCVTWGHTYRSTTLPALQDICFRTGQLTNHFFNSEFSTVASMLQTLLLQLKTEISDLSDLHLQCVCDCNIEDDAFQMRLENVFPEDRGLLSELASTYLKNLLHLRNYNYTKVLDKLSLAANLIVKILFHEHTDQLLCIKSLLFLYWRSIVPFQLTIIAGKCYYRTISYLINLEFQKHYYSEESHSLASGHRERITSRAASRVTTHQGDRDSIVTNELVRRILLPTPRPMDSYDDYVDTCIRHQYMAIPHLQKLVESGFPSECQTLSMEDVFGLIVKRDYTRLSYNPSRVGLQQQLRVVLSCPFRTLPDIFLIAARHLSAAMYPLLLDFTSLFTSTIIANTDVSDQRHLLERRAIKRLKHGRRTLAAKIDHTETEILEVSNSSDSNSDHNSESEFADSEGMDPCIMTPREDVYVVNSNTGVRDNLAFPSAARMILRRLYHLGFSPSSLDFPGVLYRVTLNLTITFTHHLHRLSVDAVSPEVRTLYGYYFHSIHQLKDSICRIRSQREDMHKRRQKIMKLAIERDSDQLARNKSLTIDDLYLTAKTDNAQLYASLAVLDADYAERLKSVKIPLDYELQQVIWKMNDASKILSEEDLKLVQHSTQSLAEARQSEELIAFADDLENLLEENRFDSFYVSSNYGISDHQFIVVYSQPHSLADVTDSALASDLVSSLLISYVPHVECSLIPLWNLALDLSTIFFTLPIMVSLYFDYFFPAALNSKIQLENPASPNKNTSALSLSLIDFYSDTFQDDVASAKGSYSSRSSSTRKSTRSQGKLAATDRQLDALKHFCNMGIFSSSNLEGEAVEFLRLWNTLTEWSSLSTLLSTQEALALPKSLAFKNTFLAETGLQKLYSDVSQFSLITGTPFENFGYCSFLNITDYNILDHRMVNDRFESIASTARLVIDTVIDELMIGSCYSAIQSALTTSSMKKVYAYISTYGKDVESISLYDPETSLYSELGSSHMLRAHVQEQVDPNLLDCPFLSARSFLSIQDPDVSNGLTGYSILHPQFHKIIPQLNFSVIDKTLDQISLYGNGFHVLPASVYQTIFAISLHELKKSMASLLTYYRYLYLYVHYASLVLITKTLSSELESLERDLQRSIDSPDSLFAQQTLLDQLARIKLPELYSCLYEISIVQYENLCTRFRDTRSVFAVDELEDSAFLLLQRSLSLKEKQITAVAIFKQRRTRFLELTAIIEDWLETASEILLDQVTTISSLTIPNAECCEKVSLSSYKDRSTLMKMFTIPSIYRSKIIDSLPVDSDADLAFFNSILSATSLLTLPPPDLDVPILLQSICREDVLLKTFVMNDNIIPFRLEPTQSPHQLQRDSLPDQLSVAHFLSVLYYVSVELLSLEALLKRWRDALVSADELLHTRVFLDSAPSLQQLHLCIQIFYTATVYPMQLNAFLQETRSWELSMFLPFIPKLYSILDSTLDAIQVLSLWTQPPVDNMQHATELYLNFFTQGNTLFQTWEPHHKYYGLSGGGFSVLAKTGSILAQIIPSGWKCYLLLVQSSLRHIANDIVCLDLLGTPSFTDFHKKGIESYLQVSDSSPVGDTLTAIRSTTCAPEFLAYLCIKAQADSLAIADLEEAEKLLGGVVISAIDHMQLDLPLEHANPRSQNSYASDLSKYPISLVCFVPEVPSAQLSKAESILACVASGPRQYRTKNPVTEVGTLKGTILSTVQSLDCLPLPLLPYSSLLLCTTYSDVVHQRIQNLRAALHATTFLYHSLLHIPRLFRYALTMYGCASFVEADVINRGIRSMADYPTLLYSVTVLTMQEATTLFNIYGQYSSLINSKLSTGTPLVCCATNTLVYKLVDSILKDLETIVHRLITAPHLSLFSKLLSSNHQPLEIPRSIAQRSTPLFTEHQPTFSPTISLGGHDTLRLKHLVPYLSGSHHFMSLLFPLWAPGSHVFISNIKDLSVCTQWVRNHVPLDITSLNAPFFPNGRQQITELVSYSETLSLVQPVRCPTQLYSLPDILFEPISSALLQCTSQVLTEFLKIVFAMDRLPLQQSLDILSFAYLTSAPPCKSDLAFELHTIINSIVTIVNSAVYDALCAAISTILKMLLEEQLKSIAPKNFVERFTNQEPILQRTYLFLHIILFTLKVRTGATSQCRDPLVLMSNKACKESPQVKHDVTYRDALYIWIIERYMLLLMLEHDLWVELRREQTRYKEATAHLLKAISDDKALAHTHAVYLSANKTFEFAGAHMGEYLRCTIYPMMFLQFITQKSNTHSINITLSNDMTTFETSAQWIGAPKREDLYCILPPQLQISMIRVLESFKRTNVVFLLLDKIHPLNCCSFPRFILRRFSRLMLCQSTLLFMTPTTFEKDVVHLMVRLAAGLLVGIAGFELLETKQQNMIIHILKELQCPTGLIPGLAVISPVSAKAQVTMESLEFGHKWSSMTIDDQGSFLGTYVTLRDACVSDVLSRPHGMGKLIVFMHCLLPADLSSVSTKVAPSKCSTTEMLAPLIDQFGHPLFVDKHAKSILNNIYAPELVYFSFYNVSDIIGHSSMTVLSKVLNVKWVALFDHSSALSTASLRFAQISTIIIDKVDESMILSRSASDSPASVALSALHYLLTRVPIDHTDASSLRNILWLIRTVLLTSFTLSRADSDVLTSAVEAYLSLQANGISDSLFYRYTVQYFYPFFTQHYTDRLSFLMIKYSQSFTLVYAATTISQMLELNTSPILMVSYSYDFTYEVAQLVCDLKGLTAIRTTDHAEVQRLLCWHANLCVQNFIVYQALTLSDLHSVSAAMFDLSDTTPILVVVSNLLYQQHLPAISYTYKRQFILPIVPRSIPREMELLLSPILPHRNIDRKLSTSNACLPMDASHDATCFHSSLLLNPSVRGMNLQREVSLLLSDNDPSFIIPLPSISHITNAWIAERSVYSFTQVTNYVIQGVYSLFFRIIFPFCLQGIVEIVRKEFTLVFGGEHKLLSVAPTKVIASLIWYSLIEFKLVQRADCSPSEESFTNPNNEKASFNNLDVFPFYFSPDSYDAYLSGELTAFHKAFNGPNPSKYAYLPDLQELDKGSIPARSELFCHFIDATHWISDISKVRTLEFCEKTVQSLFRIPFNAPLGFVHLLVFIFFAAWNAYSLVYLISRMPDISSPGALSEMGQKLRSSIHRLLTLFRFELNTPDHDVSPSDVSHYILSGYLFSALRIVVLLDLWEKSSNTLLTDMTYEQRDKHTLLSEYISTIVATKSFCVPNSIWTALNITASDCALTFASAASSIHGSLQDLVRKLASSPRPALSEVFAYILPSFEDKDSGYQRITLSYLSYKIGRGFLSTLSFASQAQILDSISLDGAILYELKKASIKSQYKKLCSGSFKTDEAGHRAKLIKLRDDLVLSAIAYSSGIPGCYQSTIQKPLSSMLFIDEPRAALVVLIAACSTSAMLYPSGVLVEVCGNKSTGKTSLIEIAGLLMQDTLGPWVRLTDAASFSADEIFDAFHARYTRQGADGLFISKLSRWPAGVVHMPNASKQDERGSPFSQLALLSVLAPPRQRTLGNRPHIVGELSLMNTTLIVERPYNTSLSTYSCKDTIDILTAPVPQLTLDHVLSLIQLAFSSNRNICCEMLDKAVSFLFPSYPDLFSNYDFLTELQRYLFWLPQLPSSSAPGGEGSITRETYTRHTIYVLAAALRNTPSVSNAKLVSILDGLLPAIGCRAFNICSLQALAPQWQVDVLETYSQSYGREDIRVLEQDYDHPMAIGQSEDNNEDKPSQAPGVKELTTELDDLRAFYNTCSAAVVGVSDGLCHSIDILLQKLSQGDNYLVNSVGSSAHREDDKKSGLAISPSSEGYLQPKVNPLEASFACGCVNVNLDWLKRFPRYFRLFTADLYLEHVAYDRQLAKAKMKHISPPDTPRYISPSLALQVLEIYTQSQAIREHSVKVISCLREYLHSPLPCTHLAHSLYPCLWKLFLWSMLMSPTKLSRQILGSLCEWPTECSEKYTDVCRVILDHAISECFFDETTEHIFDELLLLRNDSPPLLSLAHIEREPPMNKESQRPSNLGVSLDLRLSDLKESFTLQPVSSSAILLSSYFPVQLPIASLLPINLSTSVSTIPCYKLHTPFADYKQFQQISYLLQALEGYTSFLDIKLEHLYLTNYSNENDMLSLAHDQLLSSKAKTSSVCGDPTKSCKDKLNKRVLIDIDTILTSVSHVSAGEKEKGIDTPSHRTTESFVKSLSIAVLELSAYLSTFDSDFLATLMLLRTAVCLAAGVNPIYFLYTINHTIVHSNSQFGLLAPLAESLLRTPSTRYFDSGVSSGTTLTCMHPDEPLLRTHLPSILSVPGHLEYYVMHTLTKNYNTVSEFAHRFEQGGGMKGLLEQGESLLKKYLIEPSCVTILSSMDILMSAAVEWPALSCLLHTLITPGNLVRALFTSEELSIILASLSLNAGLGRHLRAEELHSILVSNLKIYILHSSSIDCLATMTHPSNTMDLGIKRLLRSPDDIFDGSLATFFGVLSKFSIKSAKIDFPTIHTISLNPLFPVAKYTAEQLLIHCKVNACQLSKIANLPEQLKINWEAHKVAVLLSCLSLHRACSRLSHNWQVPLQAYIKLTVDTIGMIFSRAQQYYANINSINSLFKVYTYMTKKAPLQGLKTHNSLYPEVYVTFFSNAQDSILPIESMSSKFLQYFVGNLVSQDSKVFGELCYMRNCLYSCLEACKGYSKLLASMLGYVCYEAPVLVACMLYGVTGLLDSASNGSTRTAALKVLIRALQQDGLAVMLPSSKSCSSRLSSPSSGFKLFSIWTDHDLQSANLFLRHFQVSLCLDTPLFIAEILFKDTLTSHEIYRHLLYVGMLFLLLGRRIFLTYSVLVPSLVFTLVASMRRFETPFCRLYETLVGALNTPDPAHFFKSTNQALYTYIHHVKQRRVELSVRQPYKQFCASIAKALAESDKAIVFIDVGAQKVPQNNYSLLRKLLLLAATTRVDARQQITLGSQITYLFQPLSEYIFVISLSPEYDPSLKPVSILHALHQAEMHRAGMLESVIFLCNLSPCPEYDPEPAERAAVVDVLTESVFGPEFTKLSIFHRRNTMFAKLFLSLSTFIDTFHSFLLEYGVGVFPINESFRSEKTIMTAEAYTQRRAKIETMLSDFASNYSAGSSSFQSTNHDYKQLTCVHSSGAKATSSVSTLLSMLREVCLLSYALIPAADCTLPLMNLQIRSSYSIGDEVSQFSISQSVNILNEIQLGYLLRSRWYIWIEECATLTCDLLRYLRAQAEKDPTILIETNRAVLAPFQRALYSQLTNFCNTTIKTALRRFFLVHSPLKSIDTTSPISTQGDFQDCAAQPTTPPQTNFVADLITFRYDSLKYPIFYYMILYPRILIDFVLQQILRYMLSRLTSTSALLHLRIHRLFLTLCTLSKLESLEDELYADKSAISKEDLEMAILQNNLRSLMDAQSHLKPQQAPNIDINLLICLCPQSLEEMSSFVYTCLLSPQLSSHSTTLLDPSVDYDLDKIVPPQFSVTKEAKQLFLSCILISRLSKEPVELLSHLTENSAAILVCSQYSCLLVTLVSLYLSDVGARSSLERFLDKDPFIAAKRCADLEQWVDSLMDAEFEKDRKYLNLTYVPLLLQKPTTKGIYLAFLLSVLLRPESFATASTLLLQIWGQYTTPLGYDPNRSDNSSIFISEQSLQMPRLLVMPHEERRFTFPAGFLQVDEKSEVLPETCICSSIISLLQAAHTMIDSTLTLVSKSRELTLASTNYTNQESSSSVHDAYACSSSVEAIEEVIEHCRCHFPLTIVFCEGEMFSSDELFALNRRSYGDVTRYSLGDIPVVYQFPSSWTDFNRHSIVCLLSSPACLADELERLLHLIKMHQRFNTTGMPAFPIWLIIPQCTIKRATKVIGTRVSYILEHLLYLVRPIIVRYRKPSMPSDLYKVALTHYFLQAETRKALTVHQLDPLVVGLLHVCTHRTPQLGIESGPWILRYLDFLSTAQHSPDQTSCSTLLFAHNLNIFLFLYSKDPRYFVNDRTRCVIQNCVDYYIMLKALDIKGSLPLHGGKQVLATRVCRLQAQYKWRKSSFRLTEKEKAPISSSTAIVEGLYSQERGRGSSANYDIDERLGLENTPHLLKDITALMCPDRIIESATSPLLILELPSHAPTKCLTGSKIVSIFDRILKNLLANEEPSSMRSPPYSELAEFRNILNETVSTMKNSVLHSLSYRNASIHSVQPSLIQMLLDPACKIEERVWKISSAQRRNDLRTLLSVLRLSLALRRNIPIERVCLLAFLNGLPGKLYLTNSGVLTFTDTDARESYTKLYYFPISLQLTDLVLSIDTYDFSIQSLVSATAEQEQGYTHTISAYITAVALPEARLQSTIQPPAGYISIPIQIGYIPFAWLLLPQSEHALVDDPPAINIADT</sequence>
<evidence type="ECO:0000313" key="3">
    <source>
        <dbReference type="EMBL" id="EFO63621.1"/>
    </source>
</evidence>
<gene>
    <name evidence="3" type="ORF">GLP15_4680</name>
</gene>
<accession>E1F1S4</accession>